<feature type="transmembrane region" description="Helical" evidence="3">
    <location>
        <begin position="154"/>
        <end position="173"/>
    </location>
</feature>
<feature type="transmembrane region" description="Helical" evidence="3">
    <location>
        <begin position="108"/>
        <end position="134"/>
    </location>
</feature>
<sequence>MERNESYSLLNWILTALMIALVFLAGNVIKIPTIGGFVHVGDCMVLLSAVLLGKKRGALAAAVGMALVDIYGGYFLWAPFTFIIKGVMAYIAGDILEKFKEKTFKTYLISFITAGVFMVIGYLFAGALMASLLTGKVNGITAALVYAAKDIPGNIIQVVTGIVIALPLANVMLRARKKVFN</sequence>
<dbReference type="RefSeq" id="WP_072892372.1">
    <property type="nucleotide sequence ID" value="NZ_FQVM01000001.1"/>
</dbReference>
<keyword evidence="5" id="KW-1185">Reference proteome</keyword>
<dbReference type="Gene3D" id="1.10.1760.20">
    <property type="match status" value="1"/>
</dbReference>
<feature type="transmembrane region" description="Helical" evidence="3">
    <location>
        <begin position="12"/>
        <end position="29"/>
    </location>
</feature>
<dbReference type="InterPro" id="IPR009825">
    <property type="entry name" value="ECF_substrate-spec-like"/>
</dbReference>
<dbReference type="Proteomes" id="UP000184035">
    <property type="component" value="Unassembled WGS sequence"/>
</dbReference>
<dbReference type="Pfam" id="PF07155">
    <property type="entry name" value="ECF-ribofla_trS"/>
    <property type="match status" value="1"/>
</dbReference>
<keyword evidence="1 3" id="KW-0812">Transmembrane</keyword>
<dbReference type="AlphaFoldDB" id="A0A1M4SX65"/>
<keyword evidence="3" id="KW-0472">Membrane</keyword>
<keyword evidence="2 3" id="KW-1133">Transmembrane helix</keyword>
<dbReference type="EMBL" id="FQVM01000001">
    <property type="protein sequence ID" value="SHE36812.1"/>
    <property type="molecule type" value="Genomic_DNA"/>
</dbReference>
<evidence type="ECO:0000313" key="4">
    <source>
        <dbReference type="EMBL" id="SHE36812.1"/>
    </source>
</evidence>
<reference evidence="4 5" key="1">
    <citation type="submission" date="2016-11" db="EMBL/GenBank/DDBJ databases">
        <authorList>
            <person name="Jaros S."/>
            <person name="Januszkiewicz K."/>
            <person name="Wedrychowicz H."/>
        </authorList>
    </citation>
    <scope>NUCLEOTIDE SEQUENCE [LARGE SCALE GENOMIC DNA]</scope>
    <source>
        <strain evidence="4 5">DSM 2631</strain>
    </source>
</reference>
<accession>A0A1M4SX65</accession>
<name>A0A1M4SX65_9CLOT</name>
<evidence type="ECO:0000256" key="2">
    <source>
        <dbReference type="ARBA" id="ARBA00022989"/>
    </source>
</evidence>
<dbReference type="PANTHER" id="PTHR37815">
    <property type="entry name" value="UPF0397 PROTEIN BC_2624-RELATED"/>
    <property type="match status" value="1"/>
</dbReference>
<gene>
    <name evidence="4" type="ORF">SAMN05443638_101219</name>
</gene>
<evidence type="ECO:0000313" key="5">
    <source>
        <dbReference type="Proteomes" id="UP000184035"/>
    </source>
</evidence>
<proteinExistence type="predicted"/>
<dbReference type="STRING" id="1533.SAMN05443638_101219"/>
<dbReference type="PANTHER" id="PTHR37815:SF3">
    <property type="entry name" value="UPF0397 PROTEIN SPR0429"/>
    <property type="match status" value="1"/>
</dbReference>
<dbReference type="GO" id="GO:0016020">
    <property type="term" value="C:membrane"/>
    <property type="evidence" value="ECO:0007669"/>
    <property type="project" value="InterPro"/>
</dbReference>
<dbReference type="OrthoDB" id="411368at2"/>
<evidence type="ECO:0000256" key="3">
    <source>
        <dbReference type="SAM" id="Phobius"/>
    </source>
</evidence>
<evidence type="ECO:0000256" key="1">
    <source>
        <dbReference type="ARBA" id="ARBA00022692"/>
    </source>
</evidence>
<organism evidence="4 5">
    <name type="scientific">Clostridium fallax</name>
    <dbReference type="NCBI Taxonomy" id="1533"/>
    <lineage>
        <taxon>Bacteria</taxon>
        <taxon>Bacillati</taxon>
        <taxon>Bacillota</taxon>
        <taxon>Clostridia</taxon>
        <taxon>Eubacteriales</taxon>
        <taxon>Clostridiaceae</taxon>
        <taxon>Clostridium</taxon>
    </lineage>
</organism>
<protein>
    <submittedName>
        <fullName evidence="4">Uncharacterized membrane protein</fullName>
    </submittedName>
</protein>